<keyword evidence="1" id="KW-0732">Signal</keyword>
<reference evidence="4" key="1">
    <citation type="journal article" date="2012" name="Science">
        <title>The Paleozoic origin of enzymatic lignin decomposition reconstructed from 31 fungal genomes.</title>
        <authorList>
            <person name="Floudas D."/>
            <person name="Binder M."/>
            <person name="Riley R."/>
            <person name="Barry K."/>
            <person name="Blanchette R.A."/>
            <person name="Henrissat B."/>
            <person name="Martinez A.T."/>
            <person name="Otillar R."/>
            <person name="Spatafora J.W."/>
            <person name="Yadav J.S."/>
            <person name="Aerts A."/>
            <person name="Benoit I."/>
            <person name="Boyd A."/>
            <person name="Carlson A."/>
            <person name="Copeland A."/>
            <person name="Coutinho P.M."/>
            <person name="de Vries R.P."/>
            <person name="Ferreira P."/>
            <person name="Findley K."/>
            <person name="Foster B."/>
            <person name="Gaskell J."/>
            <person name="Glotzer D."/>
            <person name="Gorecki P."/>
            <person name="Heitman J."/>
            <person name="Hesse C."/>
            <person name="Hori C."/>
            <person name="Igarashi K."/>
            <person name="Jurgens J.A."/>
            <person name="Kallen N."/>
            <person name="Kersten P."/>
            <person name="Kohler A."/>
            <person name="Kuees U."/>
            <person name="Kumar T.K.A."/>
            <person name="Kuo A."/>
            <person name="LaButti K."/>
            <person name="Larrondo L.F."/>
            <person name="Lindquist E."/>
            <person name="Ling A."/>
            <person name="Lombard V."/>
            <person name="Lucas S."/>
            <person name="Lundell T."/>
            <person name="Martin R."/>
            <person name="McLaughlin D.J."/>
            <person name="Morgenstern I."/>
            <person name="Morin E."/>
            <person name="Murat C."/>
            <person name="Nagy L.G."/>
            <person name="Nolan M."/>
            <person name="Ohm R.A."/>
            <person name="Patyshakuliyeva A."/>
            <person name="Rokas A."/>
            <person name="Ruiz-Duenas F.J."/>
            <person name="Sabat G."/>
            <person name="Salamov A."/>
            <person name="Samejima M."/>
            <person name="Schmutz J."/>
            <person name="Slot J.C."/>
            <person name="St John F."/>
            <person name="Stenlid J."/>
            <person name="Sun H."/>
            <person name="Sun S."/>
            <person name="Syed K."/>
            <person name="Tsang A."/>
            <person name="Wiebenga A."/>
            <person name="Young D."/>
            <person name="Pisabarro A."/>
            <person name="Eastwood D.C."/>
            <person name="Martin F."/>
            <person name="Cullen D."/>
            <person name="Grigoriev I.V."/>
            <person name="Hibbett D.S."/>
        </authorList>
    </citation>
    <scope>NUCLEOTIDE SEQUENCE [LARGE SCALE GENOMIC DNA]</scope>
    <source>
        <strain evidence="4">RWD-64-598 SS2</strain>
    </source>
</reference>
<evidence type="ECO:0000256" key="1">
    <source>
        <dbReference type="SAM" id="SignalP"/>
    </source>
</evidence>
<name>A0A5M3MX59_CONPW</name>
<gene>
    <name evidence="3" type="ORF">CONPUDRAFT_52004</name>
</gene>
<dbReference type="KEGG" id="cput:CONPUDRAFT_52004"/>
<organism evidence="3 4">
    <name type="scientific">Coniophora puteana (strain RWD-64-598)</name>
    <name type="common">Brown rot fungus</name>
    <dbReference type="NCBI Taxonomy" id="741705"/>
    <lineage>
        <taxon>Eukaryota</taxon>
        <taxon>Fungi</taxon>
        <taxon>Dikarya</taxon>
        <taxon>Basidiomycota</taxon>
        <taxon>Agaricomycotina</taxon>
        <taxon>Agaricomycetes</taxon>
        <taxon>Agaricomycetidae</taxon>
        <taxon>Boletales</taxon>
        <taxon>Coniophorineae</taxon>
        <taxon>Coniophoraceae</taxon>
        <taxon>Coniophora</taxon>
    </lineage>
</organism>
<protein>
    <submittedName>
        <fullName evidence="3">Polysaccharide lyase family 14 protein</fullName>
    </submittedName>
</protein>
<dbReference type="InterPro" id="IPR048958">
    <property type="entry name" value="Polysacc_lyase_14"/>
</dbReference>
<dbReference type="OMA" id="NGSDCFS"/>
<dbReference type="PANTHER" id="PTHR40124:SF1">
    <property type="entry name" value="DISAGGREGATASE RELATED REPEAT PROTEIN"/>
    <property type="match status" value="1"/>
</dbReference>
<comment type="caution">
    <text evidence="3">The sequence shown here is derived from an EMBL/GenBank/DDBJ whole genome shotgun (WGS) entry which is preliminary data.</text>
</comment>
<dbReference type="EMBL" id="JH711576">
    <property type="protein sequence ID" value="EIW83211.1"/>
    <property type="molecule type" value="Genomic_DNA"/>
</dbReference>
<dbReference type="Gene3D" id="2.60.120.200">
    <property type="match status" value="1"/>
</dbReference>
<dbReference type="GeneID" id="19207488"/>
<evidence type="ECO:0000313" key="3">
    <source>
        <dbReference type="EMBL" id="EIW83211.1"/>
    </source>
</evidence>
<dbReference type="RefSeq" id="XP_007766317.1">
    <property type="nucleotide sequence ID" value="XM_007768127.1"/>
</dbReference>
<dbReference type="GO" id="GO:0016829">
    <property type="term" value="F:lyase activity"/>
    <property type="evidence" value="ECO:0007669"/>
    <property type="project" value="UniProtKB-KW"/>
</dbReference>
<dbReference type="AlphaFoldDB" id="A0A5M3MX59"/>
<keyword evidence="3" id="KW-0456">Lyase</keyword>
<accession>A0A5M3MX59</accession>
<dbReference type="OrthoDB" id="2395160at2759"/>
<dbReference type="Proteomes" id="UP000053558">
    <property type="component" value="Unassembled WGS sequence"/>
</dbReference>
<feature type="signal peptide" evidence="1">
    <location>
        <begin position="1"/>
        <end position="20"/>
    </location>
</feature>
<dbReference type="PANTHER" id="PTHR40124">
    <property type="match status" value="1"/>
</dbReference>
<feature type="domain" description="Polysaccharide lyase 14" evidence="2">
    <location>
        <begin position="102"/>
        <end position="319"/>
    </location>
</feature>
<feature type="chain" id="PRO_5024275442" evidence="1">
    <location>
        <begin position="21"/>
        <end position="362"/>
    </location>
</feature>
<proteinExistence type="predicted"/>
<sequence>MWYSVALAAVALFHISAARASSSTPPSSIAAQYSLSSSTSLPFPTATQPAPGADSFITSQWSLSPNHLQNGQGNIAFVDDPFPSAPAPVSGSGSTSSSGAPNASGPVLQVTYPAGSYSHDTGGAQWYATWGTGTGIGSSSSGGGGFNSMLLTYDVAFDSNFTWAMGGKLPGLRGGPDVFDCSGGSQPNGSDCFSTRLMWRPGGAGEVYGYVLSPEKLCSKEDIVCNSDFGVSIDRGSYTFQTGRWARISMLVQLNSPPSKSNGNLMLYYNDVLAISQQGLQFRNSSDVNIGGLFFSTFFGGNNASWATPITTHTYFRNFQMWGSSTASSLPSGASSTHSSASGYTFIEWTICVIFLGLVALL</sequence>
<evidence type="ECO:0000313" key="4">
    <source>
        <dbReference type="Proteomes" id="UP000053558"/>
    </source>
</evidence>
<evidence type="ECO:0000259" key="2">
    <source>
        <dbReference type="Pfam" id="PF21294"/>
    </source>
</evidence>
<dbReference type="Pfam" id="PF21294">
    <property type="entry name" value="Polysacc_lyase_14"/>
    <property type="match status" value="1"/>
</dbReference>
<keyword evidence="4" id="KW-1185">Reference proteome</keyword>